<keyword evidence="1" id="KW-0812">Transmembrane</keyword>
<comment type="caution">
    <text evidence="2">The sequence shown here is derived from an EMBL/GenBank/DDBJ whole genome shotgun (WGS) entry which is preliminary data.</text>
</comment>
<evidence type="ECO:0000313" key="3">
    <source>
        <dbReference type="Proteomes" id="UP000682713"/>
    </source>
</evidence>
<dbReference type="Proteomes" id="UP000682713">
    <property type="component" value="Unassembled WGS sequence"/>
</dbReference>
<evidence type="ECO:0000313" key="2">
    <source>
        <dbReference type="EMBL" id="MBS4199324.1"/>
    </source>
</evidence>
<evidence type="ECO:0000256" key="1">
    <source>
        <dbReference type="SAM" id="Phobius"/>
    </source>
</evidence>
<gene>
    <name evidence="2" type="ORF">KHA93_06610</name>
</gene>
<keyword evidence="3" id="KW-1185">Reference proteome</keyword>
<dbReference type="RefSeq" id="WP_213110015.1">
    <property type="nucleotide sequence ID" value="NZ_JAGYPJ010000001.1"/>
</dbReference>
<dbReference type="EMBL" id="JAGYPJ010000001">
    <property type="protein sequence ID" value="MBS4199324.1"/>
    <property type="molecule type" value="Genomic_DNA"/>
</dbReference>
<dbReference type="AlphaFoldDB" id="A0A942YKJ0"/>
<protein>
    <submittedName>
        <fullName evidence="2">Uncharacterized protein</fullName>
    </submittedName>
</protein>
<feature type="transmembrane region" description="Helical" evidence="1">
    <location>
        <begin position="41"/>
        <end position="60"/>
    </location>
</feature>
<accession>A0A942YKJ0</accession>
<sequence length="72" mass="8425">MTINIGNKNKIKKSNIGHQFTSNNAQNQVTQNQTLFEKHPVLISFLISFVAGFIMLFSFWETVINWIENYFK</sequence>
<name>A0A942YKJ0_9BACI</name>
<proteinExistence type="predicted"/>
<reference evidence="2 3" key="1">
    <citation type="submission" date="2021-05" db="EMBL/GenBank/DDBJ databases">
        <title>Novel Bacillus species.</title>
        <authorList>
            <person name="Liu G."/>
        </authorList>
    </citation>
    <scope>NUCLEOTIDE SEQUENCE [LARGE SCALE GENOMIC DNA]</scope>
    <source>
        <strain evidence="2 3">FJAT-49732</strain>
    </source>
</reference>
<keyword evidence="1" id="KW-0472">Membrane</keyword>
<keyword evidence="1" id="KW-1133">Transmembrane helix</keyword>
<organism evidence="2 3">
    <name type="scientific">Lederbergia citrisecunda</name>
    <dbReference type="NCBI Taxonomy" id="2833583"/>
    <lineage>
        <taxon>Bacteria</taxon>
        <taxon>Bacillati</taxon>
        <taxon>Bacillota</taxon>
        <taxon>Bacilli</taxon>
        <taxon>Bacillales</taxon>
        <taxon>Bacillaceae</taxon>
        <taxon>Lederbergia</taxon>
    </lineage>
</organism>